<sequence length="137" mass="15365">MVSATEGADKIFCPIRQDRVRDMRKNNKEVEEAFPIVTDCASSSSTGSGYWCIGGKASPVSVSSYGREYLCFLPLICRKPAPVSAEVKHPTTSRCRQDLMYEVTHEGIEYRRMIWHGLKVVVKEHVVEKGGEEVIRG</sequence>
<accession>A0ABU6TEW2</accession>
<gene>
    <name evidence="1" type="ORF">PIB30_042518</name>
</gene>
<dbReference type="Proteomes" id="UP001341840">
    <property type="component" value="Unassembled WGS sequence"/>
</dbReference>
<evidence type="ECO:0000313" key="2">
    <source>
        <dbReference type="Proteomes" id="UP001341840"/>
    </source>
</evidence>
<proteinExistence type="predicted"/>
<evidence type="ECO:0000313" key="1">
    <source>
        <dbReference type="EMBL" id="MED6147267.1"/>
    </source>
</evidence>
<keyword evidence="2" id="KW-1185">Reference proteome</keyword>
<comment type="caution">
    <text evidence="1">The sequence shown here is derived from an EMBL/GenBank/DDBJ whole genome shotgun (WGS) entry which is preliminary data.</text>
</comment>
<protein>
    <submittedName>
        <fullName evidence="1">Uncharacterized protein</fullName>
    </submittedName>
</protein>
<dbReference type="EMBL" id="JASCZI010090863">
    <property type="protein sequence ID" value="MED6147267.1"/>
    <property type="molecule type" value="Genomic_DNA"/>
</dbReference>
<organism evidence="1 2">
    <name type="scientific">Stylosanthes scabra</name>
    <dbReference type="NCBI Taxonomy" id="79078"/>
    <lineage>
        <taxon>Eukaryota</taxon>
        <taxon>Viridiplantae</taxon>
        <taxon>Streptophyta</taxon>
        <taxon>Embryophyta</taxon>
        <taxon>Tracheophyta</taxon>
        <taxon>Spermatophyta</taxon>
        <taxon>Magnoliopsida</taxon>
        <taxon>eudicotyledons</taxon>
        <taxon>Gunneridae</taxon>
        <taxon>Pentapetalae</taxon>
        <taxon>rosids</taxon>
        <taxon>fabids</taxon>
        <taxon>Fabales</taxon>
        <taxon>Fabaceae</taxon>
        <taxon>Papilionoideae</taxon>
        <taxon>50 kb inversion clade</taxon>
        <taxon>dalbergioids sensu lato</taxon>
        <taxon>Dalbergieae</taxon>
        <taxon>Pterocarpus clade</taxon>
        <taxon>Stylosanthes</taxon>
    </lineage>
</organism>
<name>A0ABU6TEW2_9FABA</name>
<reference evidence="1 2" key="1">
    <citation type="journal article" date="2023" name="Plants (Basel)">
        <title>Bridging the Gap: Combining Genomics and Transcriptomics Approaches to Understand Stylosanthes scabra, an Orphan Legume from the Brazilian Caatinga.</title>
        <authorList>
            <person name="Ferreira-Neto J.R.C."/>
            <person name="da Silva M.D."/>
            <person name="Binneck E."/>
            <person name="de Melo N.F."/>
            <person name="da Silva R.H."/>
            <person name="de Melo A.L.T.M."/>
            <person name="Pandolfi V."/>
            <person name="Bustamante F.O."/>
            <person name="Brasileiro-Vidal A.C."/>
            <person name="Benko-Iseppon A.M."/>
        </authorList>
    </citation>
    <scope>NUCLEOTIDE SEQUENCE [LARGE SCALE GENOMIC DNA]</scope>
    <source>
        <tissue evidence="1">Leaves</tissue>
    </source>
</reference>